<keyword evidence="1 4" id="KW-0808">Transferase</keyword>
<evidence type="ECO:0000256" key="2">
    <source>
        <dbReference type="ARBA" id="ARBA00022737"/>
    </source>
</evidence>
<dbReference type="InterPro" id="IPR001307">
    <property type="entry name" value="Thiosulphate_STrfase_CS"/>
</dbReference>
<dbReference type="Proteomes" id="UP000460221">
    <property type="component" value="Unassembled WGS sequence"/>
</dbReference>
<evidence type="ECO:0000313" key="5">
    <source>
        <dbReference type="Proteomes" id="UP000460221"/>
    </source>
</evidence>
<dbReference type="Gene3D" id="3.40.250.10">
    <property type="entry name" value="Rhodanese-like domain"/>
    <property type="match status" value="2"/>
</dbReference>
<dbReference type="PROSITE" id="PS50206">
    <property type="entry name" value="RHODANESE_3"/>
    <property type="match status" value="2"/>
</dbReference>
<reference evidence="4 5" key="1">
    <citation type="submission" date="2019-11" db="EMBL/GenBank/DDBJ databases">
        <authorList>
            <person name="Jiang L.-Q."/>
        </authorList>
    </citation>
    <scope>NUCLEOTIDE SEQUENCE [LARGE SCALE GENOMIC DNA]</scope>
    <source>
        <strain evidence="4 5">YIM 132087</strain>
    </source>
</reference>
<keyword evidence="5" id="KW-1185">Reference proteome</keyword>
<sequence length="273" mass="28368">MTSDLLDPADLAALLDGPDAAAVVLLDVRWKVGAGADHDAYLAGHLPGAVFVDLDRDLAGPAGTGGRHPLPDPAALQEVWRRCGIDDGDTVVVHDGHDGSAAVRAWWVARWSGLRDVRVLDGGLAAWTGPLETGEVVPEPGTVTVAAGAMPVVDVSELDEPTAAGILLDARAAARYRGEFEPLDPVAGHIPGAVNLPFAELYTDDFRLRPAAELRQVFDAAGIRPATPAVASCGSGVTACHLILAGRVAGVELALYPGSYSQWCALQRPVETG</sequence>
<protein>
    <submittedName>
        <fullName evidence="4">Sulfurtransferase</fullName>
    </submittedName>
</protein>
<evidence type="ECO:0000259" key="3">
    <source>
        <dbReference type="PROSITE" id="PS50206"/>
    </source>
</evidence>
<proteinExistence type="predicted"/>
<dbReference type="CDD" id="cd01448">
    <property type="entry name" value="TST_Repeat_1"/>
    <property type="match status" value="1"/>
</dbReference>
<name>A0A7K1FQR7_9ACTN</name>
<dbReference type="RefSeq" id="WP_154770455.1">
    <property type="nucleotide sequence ID" value="NZ_WLYK01000009.1"/>
</dbReference>
<evidence type="ECO:0000313" key="4">
    <source>
        <dbReference type="EMBL" id="MTD16491.1"/>
    </source>
</evidence>
<evidence type="ECO:0000256" key="1">
    <source>
        <dbReference type="ARBA" id="ARBA00022679"/>
    </source>
</evidence>
<dbReference type="GO" id="GO:0004792">
    <property type="term" value="F:thiosulfate-cyanide sulfurtransferase activity"/>
    <property type="evidence" value="ECO:0007669"/>
    <property type="project" value="InterPro"/>
</dbReference>
<gene>
    <name evidence="4" type="ORF">GIS00_21375</name>
</gene>
<dbReference type="InterPro" id="IPR036873">
    <property type="entry name" value="Rhodanese-like_dom_sf"/>
</dbReference>
<accession>A0A7K1FQR7</accession>
<dbReference type="AlphaFoldDB" id="A0A7K1FQR7"/>
<dbReference type="PANTHER" id="PTHR11364:SF27">
    <property type="entry name" value="SULFURTRANSFERASE"/>
    <property type="match status" value="1"/>
</dbReference>
<comment type="caution">
    <text evidence="4">The sequence shown here is derived from an EMBL/GenBank/DDBJ whole genome shotgun (WGS) entry which is preliminary data.</text>
</comment>
<dbReference type="PROSITE" id="PS00380">
    <property type="entry name" value="RHODANESE_1"/>
    <property type="match status" value="1"/>
</dbReference>
<feature type="domain" description="Rhodanese" evidence="3">
    <location>
        <begin position="161"/>
        <end position="272"/>
    </location>
</feature>
<organism evidence="4 5">
    <name type="scientific">Nakamurella alba</name>
    <dbReference type="NCBI Taxonomy" id="2665158"/>
    <lineage>
        <taxon>Bacteria</taxon>
        <taxon>Bacillati</taxon>
        <taxon>Actinomycetota</taxon>
        <taxon>Actinomycetes</taxon>
        <taxon>Nakamurellales</taxon>
        <taxon>Nakamurellaceae</taxon>
        <taxon>Nakamurella</taxon>
    </lineage>
</organism>
<dbReference type="InterPro" id="IPR045078">
    <property type="entry name" value="TST/MPST-like"/>
</dbReference>
<dbReference type="EMBL" id="WLYK01000009">
    <property type="protein sequence ID" value="MTD16491.1"/>
    <property type="molecule type" value="Genomic_DNA"/>
</dbReference>
<dbReference type="SMART" id="SM00450">
    <property type="entry name" value="RHOD"/>
    <property type="match status" value="2"/>
</dbReference>
<dbReference type="SUPFAM" id="SSF52821">
    <property type="entry name" value="Rhodanese/Cell cycle control phosphatase"/>
    <property type="match status" value="2"/>
</dbReference>
<dbReference type="Pfam" id="PF00581">
    <property type="entry name" value="Rhodanese"/>
    <property type="match status" value="2"/>
</dbReference>
<dbReference type="PANTHER" id="PTHR11364">
    <property type="entry name" value="THIOSULFATE SULFERTANSFERASE"/>
    <property type="match status" value="1"/>
</dbReference>
<keyword evidence="2" id="KW-0677">Repeat</keyword>
<feature type="domain" description="Rhodanese" evidence="3">
    <location>
        <begin position="19"/>
        <end position="133"/>
    </location>
</feature>
<dbReference type="InterPro" id="IPR001763">
    <property type="entry name" value="Rhodanese-like_dom"/>
</dbReference>
<dbReference type="CDD" id="cd01449">
    <property type="entry name" value="TST_Repeat_2"/>
    <property type="match status" value="1"/>
</dbReference>